<feature type="region of interest" description="Disordered" evidence="4">
    <location>
        <begin position="204"/>
        <end position="236"/>
    </location>
</feature>
<dbReference type="InterPro" id="IPR028457">
    <property type="entry name" value="ABI"/>
</dbReference>
<comment type="function">
    <text evidence="3">Involved in regulation of actin and microtubule organization. Part of a WAVE complex that activates the Arp2/3 complex.</text>
</comment>
<feature type="compositionally biased region" description="Polar residues" evidence="4">
    <location>
        <begin position="208"/>
        <end position="227"/>
    </location>
</feature>
<dbReference type="GeneID" id="120251455"/>
<dbReference type="Gene3D" id="6.10.140.1620">
    <property type="match status" value="1"/>
</dbReference>
<organism evidence="5 6">
    <name type="scientific">Dioscorea cayennensis subsp. rotundata</name>
    <name type="common">White Guinea yam</name>
    <name type="synonym">Dioscorea rotundata</name>
    <dbReference type="NCBI Taxonomy" id="55577"/>
    <lineage>
        <taxon>Eukaryota</taxon>
        <taxon>Viridiplantae</taxon>
        <taxon>Streptophyta</taxon>
        <taxon>Embryophyta</taxon>
        <taxon>Tracheophyta</taxon>
        <taxon>Spermatophyta</taxon>
        <taxon>Magnoliopsida</taxon>
        <taxon>Liliopsida</taxon>
        <taxon>Dioscoreales</taxon>
        <taxon>Dioscoreaceae</taxon>
        <taxon>Dioscorea</taxon>
    </lineage>
</organism>
<evidence type="ECO:0000256" key="1">
    <source>
        <dbReference type="ARBA" id="ARBA00010020"/>
    </source>
</evidence>
<reference evidence="6" key="1">
    <citation type="submission" date="2025-08" db="UniProtKB">
        <authorList>
            <consortium name="RefSeq"/>
        </authorList>
    </citation>
    <scope>IDENTIFICATION</scope>
</reference>
<dbReference type="PANTHER" id="PTHR10460">
    <property type="entry name" value="ABL INTERACTOR FAMILY MEMBER"/>
    <property type="match status" value="1"/>
</dbReference>
<evidence type="ECO:0000256" key="4">
    <source>
        <dbReference type="SAM" id="MobiDB-lite"/>
    </source>
</evidence>
<name>A0AB40ANT7_DIOCR</name>
<protein>
    <submittedName>
        <fullName evidence="6">Probable protein ABIL1</fullName>
    </submittedName>
</protein>
<dbReference type="PANTHER" id="PTHR10460:SF0">
    <property type="entry name" value="ABELSON INTERACTING PROTEIN, ISOFORM D"/>
    <property type="match status" value="1"/>
</dbReference>
<comment type="subunit">
    <text evidence="2">Binds SCAR.</text>
</comment>
<dbReference type="AlphaFoldDB" id="A0AB40ANT7"/>
<evidence type="ECO:0000256" key="3">
    <source>
        <dbReference type="ARBA" id="ARBA00025223"/>
    </source>
</evidence>
<evidence type="ECO:0000313" key="6">
    <source>
        <dbReference type="RefSeq" id="XP_039115906.1"/>
    </source>
</evidence>
<keyword evidence="5" id="KW-1185">Reference proteome</keyword>
<accession>A0AB40ANT7</accession>
<evidence type="ECO:0000313" key="5">
    <source>
        <dbReference type="Proteomes" id="UP001515500"/>
    </source>
</evidence>
<sequence>MAPEVHSFTLVVCPTETHSTTTHSFIEDKLQRLFLQVGFWFLFLQSTLTYYVQKKGKCQQQLQQENPTSMSLNDVSMECNKSFVNALQELKSLRPQLYSAAEYCEKSYVHNEEKQLVLDNLKDYVVRALVNSVDHLGTVANKFTDLYEQQRVDALTLELNVSCLNQRILTCQTYTDVEGLRKQQTLSSIIRHQKHYILPETLSKKAQKSPNQQTNAAQTGAPTQSTGDPDAHLPASEDYRLPADREKAASASQSSIRSYPKSATLIPRSNVVSQRFDVKNPPGVLKPLTPFRSFDKSRGFELHRRPLHSKSMLVSLFSKTKSSKQKKLK</sequence>
<dbReference type="RefSeq" id="XP_039115906.1">
    <property type="nucleotide sequence ID" value="XM_039259972.1"/>
</dbReference>
<comment type="similarity">
    <text evidence="1">Belongs to the ABI family.</text>
</comment>
<dbReference type="Proteomes" id="UP001515500">
    <property type="component" value="Chromosome 20"/>
</dbReference>
<gene>
    <name evidence="6" type="primary">LOC120251455</name>
</gene>
<proteinExistence type="inferred from homology"/>
<evidence type="ECO:0000256" key="2">
    <source>
        <dbReference type="ARBA" id="ARBA00011513"/>
    </source>
</evidence>